<organism evidence="1 2">
    <name type="scientific">Dyadobacter jejuensis</name>
    <dbReference type="NCBI Taxonomy" id="1082580"/>
    <lineage>
        <taxon>Bacteria</taxon>
        <taxon>Pseudomonadati</taxon>
        <taxon>Bacteroidota</taxon>
        <taxon>Cytophagia</taxon>
        <taxon>Cytophagales</taxon>
        <taxon>Spirosomataceae</taxon>
        <taxon>Dyadobacter</taxon>
    </lineage>
</organism>
<comment type="caution">
    <text evidence="1">The sequence shown here is derived from an EMBL/GenBank/DDBJ whole genome shotgun (WGS) entry which is preliminary data.</text>
</comment>
<evidence type="ECO:0000313" key="2">
    <source>
        <dbReference type="Proteomes" id="UP000245880"/>
    </source>
</evidence>
<protein>
    <submittedName>
        <fullName evidence="1">Uncharacterized protein</fullName>
    </submittedName>
</protein>
<dbReference type="EMBL" id="QGDT01000004">
    <property type="protein sequence ID" value="PWJ58360.1"/>
    <property type="molecule type" value="Genomic_DNA"/>
</dbReference>
<accession>A0A316ANK0</accession>
<dbReference type="RefSeq" id="WP_158281228.1">
    <property type="nucleotide sequence ID" value="NZ_QGDT01000004.1"/>
</dbReference>
<dbReference type="AlphaFoldDB" id="A0A316ANK0"/>
<reference evidence="1 2" key="1">
    <citation type="submission" date="2018-03" db="EMBL/GenBank/DDBJ databases">
        <title>Genomic Encyclopedia of Archaeal and Bacterial Type Strains, Phase II (KMG-II): from individual species to whole genera.</title>
        <authorList>
            <person name="Goeker M."/>
        </authorList>
    </citation>
    <scope>NUCLEOTIDE SEQUENCE [LARGE SCALE GENOMIC DNA]</scope>
    <source>
        <strain evidence="1 2">DSM 100346</strain>
    </source>
</reference>
<evidence type="ECO:0000313" key="1">
    <source>
        <dbReference type="EMBL" id="PWJ58360.1"/>
    </source>
</evidence>
<name>A0A316ANK0_9BACT</name>
<proteinExistence type="predicted"/>
<sequence>MEQKNQAISAHPMLLTSFCLKFREGASPMLSAHLLGSYRELWWPTFLDGDG</sequence>
<keyword evidence="2" id="KW-1185">Reference proteome</keyword>
<dbReference type="OrthoDB" id="9780160at2"/>
<gene>
    <name evidence="1" type="ORF">CLV98_104219</name>
</gene>
<dbReference type="Proteomes" id="UP000245880">
    <property type="component" value="Unassembled WGS sequence"/>
</dbReference>